<evidence type="ECO:0000256" key="4">
    <source>
        <dbReference type="ARBA" id="ARBA00022475"/>
    </source>
</evidence>
<reference evidence="10 11" key="1">
    <citation type="submission" date="2012-11" db="EMBL/GenBank/DDBJ databases">
        <title>Whole genome sequence of Acidocella aminolytica 101 = DSM 11237.</title>
        <authorList>
            <person name="Azuma Y."/>
            <person name="Higashiura N."/>
            <person name="Hirakawa H."/>
            <person name="Matsushita K."/>
        </authorList>
    </citation>
    <scope>NUCLEOTIDE SEQUENCE [LARGE SCALE GENOMIC DNA]</scope>
    <source>
        <strain evidence="11">101 / DSM 11237</strain>
    </source>
</reference>
<evidence type="ECO:0000313" key="11">
    <source>
        <dbReference type="Proteomes" id="UP000032668"/>
    </source>
</evidence>
<dbReference type="PANTHER" id="PTHR43302">
    <property type="entry name" value="TRANSPORTER ARSB-RELATED"/>
    <property type="match status" value="1"/>
</dbReference>
<feature type="transmembrane region" description="Helical" evidence="8">
    <location>
        <begin position="93"/>
        <end position="111"/>
    </location>
</feature>
<dbReference type="InterPro" id="IPR000802">
    <property type="entry name" value="Arsenical_pump_ArsB"/>
</dbReference>
<gene>
    <name evidence="10" type="ORF">Aam_055_046</name>
</gene>
<proteinExistence type="inferred from homology"/>
<feature type="transmembrane region" description="Helical" evidence="8">
    <location>
        <begin position="243"/>
        <end position="262"/>
    </location>
</feature>
<dbReference type="InterPro" id="IPR004680">
    <property type="entry name" value="Cit_transptr-like_dom"/>
</dbReference>
<keyword evidence="5 8" id="KW-0812">Transmembrane</keyword>
<evidence type="ECO:0000256" key="5">
    <source>
        <dbReference type="ARBA" id="ARBA00022692"/>
    </source>
</evidence>
<evidence type="ECO:0000256" key="2">
    <source>
        <dbReference type="ARBA" id="ARBA00009843"/>
    </source>
</evidence>
<dbReference type="GO" id="GO:0005886">
    <property type="term" value="C:plasma membrane"/>
    <property type="evidence" value="ECO:0007669"/>
    <property type="project" value="UniProtKB-SubCell"/>
</dbReference>
<organism evidence="10 11">
    <name type="scientific">Acidocella aminolytica 101 = DSM 11237</name>
    <dbReference type="NCBI Taxonomy" id="1120923"/>
    <lineage>
        <taxon>Bacteria</taxon>
        <taxon>Pseudomonadati</taxon>
        <taxon>Pseudomonadota</taxon>
        <taxon>Alphaproteobacteria</taxon>
        <taxon>Acetobacterales</taxon>
        <taxon>Acidocellaceae</taxon>
        <taxon>Acidocella</taxon>
    </lineage>
</organism>
<protein>
    <submittedName>
        <fullName evidence="10">Arsenical membrane pump protein</fullName>
    </submittedName>
</protein>
<dbReference type="Pfam" id="PF03600">
    <property type="entry name" value="CitMHS"/>
    <property type="match status" value="1"/>
</dbReference>
<feature type="transmembrane region" description="Helical" evidence="8">
    <location>
        <begin position="325"/>
        <end position="346"/>
    </location>
</feature>
<keyword evidence="3" id="KW-0813">Transport</keyword>
<evidence type="ECO:0000256" key="7">
    <source>
        <dbReference type="ARBA" id="ARBA00023136"/>
    </source>
</evidence>
<evidence type="ECO:0000256" key="3">
    <source>
        <dbReference type="ARBA" id="ARBA00022448"/>
    </source>
</evidence>
<evidence type="ECO:0000259" key="9">
    <source>
        <dbReference type="Pfam" id="PF03600"/>
    </source>
</evidence>
<feature type="transmembrane region" description="Helical" evidence="8">
    <location>
        <begin position="58"/>
        <end position="81"/>
    </location>
</feature>
<dbReference type="GO" id="GO:0015105">
    <property type="term" value="F:arsenite transmembrane transporter activity"/>
    <property type="evidence" value="ECO:0007669"/>
    <property type="project" value="InterPro"/>
</dbReference>
<evidence type="ECO:0000256" key="1">
    <source>
        <dbReference type="ARBA" id="ARBA00004651"/>
    </source>
</evidence>
<comment type="similarity">
    <text evidence="2">Belongs to the CitM (TC 2.A.11) transporter family.</text>
</comment>
<dbReference type="PRINTS" id="PR00758">
    <property type="entry name" value="ARSENICPUMP"/>
</dbReference>
<feature type="transmembrane region" description="Helical" evidence="8">
    <location>
        <begin position="352"/>
        <end position="371"/>
    </location>
</feature>
<feature type="transmembrane region" description="Helical" evidence="8">
    <location>
        <begin position="383"/>
        <end position="404"/>
    </location>
</feature>
<comment type="subcellular location">
    <subcellularLocation>
        <location evidence="1">Cell membrane</location>
        <topology evidence="1">Multi-pass membrane protein</topology>
    </subcellularLocation>
</comment>
<feature type="transmembrane region" description="Helical" evidence="8">
    <location>
        <begin position="172"/>
        <end position="196"/>
    </location>
</feature>
<accession>A0A0D6PH33</accession>
<feature type="domain" description="Citrate transporter-like" evidence="9">
    <location>
        <begin position="19"/>
        <end position="343"/>
    </location>
</feature>
<comment type="caution">
    <text evidence="10">The sequence shown here is derived from an EMBL/GenBank/DDBJ whole genome shotgun (WGS) entry which is preliminary data.</text>
</comment>
<dbReference type="AlphaFoldDB" id="A0A0D6PH33"/>
<sequence>MSQAAILLMVAASLVGMMIRPFGVKEAVPALAGAGVLVLAGVISPLVAWRAAGQGTEVYLFLVGMMLLAELALLQGVFAWAAAHLARRAGGSAWRLFTLVYGLAVGITALLSNDATAVVFTPAVVAMAEAAGVAEPLPHLLICAFVANAASFLLPISNPANLVLFDGQMPRLGVWLHLFGLASVMAILATYVGLWLTQRRHLRAAPRVPGAIPALSLGGRWTLAGLGGAAVLLVLGAALGWPLGLLTCALGVACVALVGIVARHPPWQVVRGVSWSVLPMVAGLFIMVAALDKAGLARELATWAGSGLVPVAAGLALFSNIANNLPVGLLAAHLFAGAAPGVKAAALVGVDLGPNLSVTGSLATILWLNALRRHGYEMNGWRFLALGAVMMPPALGLALCGLWLSL</sequence>
<keyword evidence="4" id="KW-1003">Cell membrane</keyword>
<evidence type="ECO:0000256" key="8">
    <source>
        <dbReference type="SAM" id="Phobius"/>
    </source>
</evidence>
<dbReference type="Proteomes" id="UP000032668">
    <property type="component" value="Unassembled WGS sequence"/>
</dbReference>
<name>A0A0D6PH33_9PROT</name>
<dbReference type="RefSeq" id="WP_048879072.1">
    <property type="nucleotide sequence ID" value="NZ_BANC01000054.1"/>
</dbReference>
<dbReference type="STRING" id="1120923.SAMN02746095_00740"/>
<feature type="transmembrane region" description="Helical" evidence="8">
    <location>
        <begin position="30"/>
        <end position="52"/>
    </location>
</feature>
<keyword evidence="7 8" id="KW-0472">Membrane</keyword>
<feature type="transmembrane region" description="Helical" evidence="8">
    <location>
        <begin position="269"/>
        <end position="288"/>
    </location>
</feature>
<feature type="transmembrane region" description="Helical" evidence="8">
    <location>
        <begin position="217"/>
        <end position="237"/>
    </location>
</feature>
<feature type="transmembrane region" description="Helical" evidence="8">
    <location>
        <begin position="6"/>
        <end position="23"/>
    </location>
</feature>
<evidence type="ECO:0000256" key="6">
    <source>
        <dbReference type="ARBA" id="ARBA00022989"/>
    </source>
</evidence>
<keyword evidence="6 8" id="KW-1133">Transmembrane helix</keyword>
<feature type="transmembrane region" description="Helical" evidence="8">
    <location>
        <begin position="300"/>
        <end position="318"/>
    </location>
</feature>
<keyword evidence="11" id="KW-1185">Reference proteome</keyword>
<dbReference type="EMBL" id="BANC01000054">
    <property type="protein sequence ID" value="GAN80666.1"/>
    <property type="molecule type" value="Genomic_DNA"/>
</dbReference>
<evidence type="ECO:0000313" key="10">
    <source>
        <dbReference type="EMBL" id="GAN80666.1"/>
    </source>
</evidence>
<dbReference type="PANTHER" id="PTHR43302:SF5">
    <property type="entry name" value="TRANSPORTER ARSB-RELATED"/>
    <property type="match status" value="1"/>
</dbReference>